<accession>A0A854W5Y2</accession>
<gene>
    <name evidence="1" type="ORF">A9Y57_01860</name>
</gene>
<dbReference type="AlphaFoldDB" id="A0A854W5Y2"/>
<evidence type="ECO:0008006" key="3">
    <source>
        <dbReference type="Google" id="ProtNLM"/>
    </source>
</evidence>
<name>A0A854W5Y2_9STRE</name>
<evidence type="ECO:0000313" key="1">
    <source>
        <dbReference type="EMBL" id="PCH10571.1"/>
    </source>
</evidence>
<dbReference type="EMBL" id="NSGR01000010">
    <property type="protein sequence ID" value="PCH10571.1"/>
    <property type="molecule type" value="Genomic_DNA"/>
</dbReference>
<proteinExistence type="predicted"/>
<reference evidence="1 2" key="1">
    <citation type="submission" date="2016-06" db="EMBL/GenBank/DDBJ databases">
        <authorList>
            <person name="Haines A.N."/>
            <person name="Council K.R."/>
        </authorList>
    </citation>
    <scope>NUCLEOTIDE SEQUENCE [LARGE SCALE GENOMIC DNA]</scope>
    <source>
        <strain evidence="1 2">SP158-29</strain>
    </source>
</reference>
<organism evidence="1 2">
    <name type="scientific">Streptococcus parauberis</name>
    <dbReference type="NCBI Taxonomy" id="1348"/>
    <lineage>
        <taxon>Bacteria</taxon>
        <taxon>Bacillati</taxon>
        <taxon>Bacillota</taxon>
        <taxon>Bacilli</taxon>
        <taxon>Lactobacillales</taxon>
        <taxon>Streptococcaceae</taxon>
        <taxon>Streptococcus</taxon>
    </lineage>
</organism>
<comment type="caution">
    <text evidence="1">The sequence shown here is derived from an EMBL/GenBank/DDBJ whole genome shotgun (WGS) entry which is preliminary data.</text>
</comment>
<protein>
    <recommendedName>
        <fullName evidence="3">Tocopherol cyclase</fullName>
    </recommendedName>
</protein>
<evidence type="ECO:0000313" key="2">
    <source>
        <dbReference type="Proteomes" id="UP000217465"/>
    </source>
</evidence>
<sequence length="315" mass="35635">MSVPLYKKAVLNYDFVGANNRSNYFEGWYLKCALKDKTIALIPSLHVEKGLMTGHLQWIVSQGDRLFSGSQSYSNEETILSSNPFYLRLGENSFSETGFNVNEENLIISAQFQEITPYPKNIMGPFSIFKNLPCIHGLQAIDGRVDFTTENPFFNGSFSSSFYCEKDRGTTFPERYIWLHSDFSKEKASIFFTIALIPLGPIKFDGYIANLNIDGVNETFTTYDFSQVLISQNSKGQELISISNRKKAIEITLTQGKVESLISPREGSMVGTVEESMDSKIEMMVTDKRTGEVKNFKSNRCSYEISGWFKPNPKS</sequence>
<dbReference type="RefSeq" id="WP_096633876.1">
    <property type="nucleotide sequence ID" value="NZ_NSGR01000010.1"/>
</dbReference>
<dbReference type="Proteomes" id="UP000217465">
    <property type="component" value="Unassembled WGS sequence"/>
</dbReference>